<accession>A0A1H5UW50</accession>
<dbReference type="RefSeq" id="WP_103896005.1">
    <property type="nucleotide sequence ID" value="NZ_FNUK01000011.1"/>
</dbReference>
<dbReference type="AlphaFoldDB" id="A0A1H5UW50"/>
<dbReference type="GO" id="GO:0035438">
    <property type="term" value="F:cyclic-di-GMP binding"/>
    <property type="evidence" value="ECO:0007669"/>
    <property type="project" value="InterPro"/>
</dbReference>
<dbReference type="InterPro" id="IPR009875">
    <property type="entry name" value="PilZ_domain"/>
</dbReference>
<protein>
    <submittedName>
        <fullName evidence="2">PilZ domain-containing protein</fullName>
    </submittedName>
</protein>
<gene>
    <name evidence="2" type="ORF">SAMN05660865_01028</name>
</gene>
<name>A0A1H5UW50_9CLOT</name>
<dbReference type="SUPFAM" id="SSF141371">
    <property type="entry name" value="PilZ domain-like"/>
    <property type="match status" value="1"/>
</dbReference>
<reference evidence="3" key="1">
    <citation type="submission" date="2016-10" db="EMBL/GenBank/DDBJ databases">
        <authorList>
            <person name="Varghese N."/>
            <person name="Submissions S."/>
        </authorList>
    </citation>
    <scope>NUCLEOTIDE SEQUENCE [LARGE SCALE GENOMIC DNA]</scope>
    <source>
        <strain evidence="3">DSM 5463</strain>
    </source>
</reference>
<dbReference type="Proteomes" id="UP000242850">
    <property type="component" value="Unassembled WGS sequence"/>
</dbReference>
<dbReference type="Gene3D" id="2.40.10.220">
    <property type="entry name" value="predicted glycosyltransferase like domains"/>
    <property type="match status" value="1"/>
</dbReference>
<feature type="domain" description="PilZ" evidence="1">
    <location>
        <begin position="3"/>
        <end position="111"/>
    </location>
</feature>
<evidence type="ECO:0000259" key="1">
    <source>
        <dbReference type="Pfam" id="PF07238"/>
    </source>
</evidence>
<keyword evidence="3" id="KW-1185">Reference proteome</keyword>
<dbReference type="EMBL" id="FNUK01000011">
    <property type="protein sequence ID" value="SEF79184.1"/>
    <property type="molecule type" value="Genomic_DNA"/>
</dbReference>
<organism evidence="2 3">
    <name type="scientific">Caloramator fervidus</name>
    <dbReference type="NCBI Taxonomy" id="29344"/>
    <lineage>
        <taxon>Bacteria</taxon>
        <taxon>Bacillati</taxon>
        <taxon>Bacillota</taxon>
        <taxon>Clostridia</taxon>
        <taxon>Eubacteriales</taxon>
        <taxon>Clostridiaceae</taxon>
        <taxon>Caloramator</taxon>
    </lineage>
</organism>
<evidence type="ECO:0000313" key="3">
    <source>
        <dbReference type="Proteomes" id="UP000242850"/>
    </source>
</evidence>
<dbReference type="OrthoDB" id="1930616at2"/>
<proteinExistence type="predicted"/>
<evidence type="ECO:0000313" key="2">
    <source>
        <dbReference type="EMBL" id="SEF79184.1"/>
    </source>
</evidence>
<sequence>MIERRKFERVKMDCEILYPTIIYNNENKTFFDENIKLHVCDVSETGICLKSNFFIPKDSFLSFYFRIEDNIPFKVLVKIIWTKCENGEYTAGSEFIALKSEEMLILRNFVEKHKKMEE</sequence>
<dbReference type="Pfam" id="PF07238">
    <property type="entry name" value="PilZ"/>
    <property type="match status" value="1"/>
</dbReference>